<reference evidence="3" key="1">
    <citation type="journal article" date="2007" name="PLoS ONE">
        <title>The first genome sequence of an elite grapevine cultivar (Pinot noir Vitis vinifera L.): coping with a highly heterozygous genome.</title>
        <authorList>
            <person name="Velasco R."/>
            <person name="Zharkikh A."/>
            <person name="Troggio M."/>
            <person name="Cartwright D.A."/>
            <person name="Cestaro A."/>
            <person name="Pruss D."/>
            <person name="Pindo M."/>
            <person name="FitzGerald L.M."/>
            <person name="Vezzulli S."/>
            <person name="Reid J."/>
            <person name="Malacarne G."/>
            <person name="Iliev D."/>
            <person name="Coppola G."/>
            <person name="Wardell B."/>
            <person name="Micheletti D."/>
            <person name="Macalma T."/>
            <person name="Facci M."/>
            <person name="Mitchell J.T."/>
            <person name="Perazzolli M."/>
            <person name="Eldredge G."/>
            <person name="Gatto P."/>
            <person name="Oyzerski R."/>
            <person name="Moretto M."/>
            <person name="Gutin N."/>
            <person name="Stefanini M."/>
            <person name="Chen Y."/>
            <person name="Segala C."/>
            <person name="Davenport C."/>
            <person name="Dematte L."/>
            <person name="Mraz A."/>
            <person name="Battilana J."/>
            <person name="Stormo K."/>
            <person name="Costa F."/>
            <person name="Tao Q."/>
            <person name="Si-Ammour A."/>
            <person name="Harkins T."/>
            <person name="Lackey A."/>
            <person name="Perbost C."/>
            <person name="Taillon B."/>
            <person name="Stella A."/>
            <person name="Solovyev V."/>
            <person name="Fawcett J.A."/>
            <person name="Sterck L."/>
            <person name="Vandepoele K."/>
            <person name="Grando S.M."/>
            <person name="Toppo S."/>
            <person name="Moser C."/>
            <person name="Lanchbury J."/>
            <person name="Bogden R."/>
            <person name="Skolnick M."/>
            <person name="Sgaramella V."/>
            <person name="Bhatnagar S.K."/>
            <person name="Fontana P."/>
            <person name="Gutin A."/>
            <person name="Van de Peer Y."/>
            <person name="Salamini F."/>
            <person name="Viola R."/>
        </authorList>
    </citation>
    <scope>NUCLEOTIDE SEQUENCE</scope>
</reference>
<protein>
    <submittedName>
        <fullName evidence="3">Uncharacterized protein</fullName>
    </submittedName>
</protein>
<keyword evidence="1" id="KW-0175">Coiled coil</keyword>
<sequence>MLARGGVASINGSGRPQKSGRKDTRAKRLRLERPVGLLSEREFQAHFHIPDSNSIHLIDDEALFSAKQPHNATYFTKEQFVARLRGTSGSSREVGEKVIGRDAKASFDYKLFDLQLHCPTSSSIIRLPTRKRKRLVVRPTKRARTPPPAPPSSPLTSSFSSSSSSLAPSSEPETKIGRVVPPIECAQLFYRLEATETMRAYIAHNMDGSEDLRTRLETIESKVVATWKLAKKRASLLRKAKEEKEAAQDEACRLAKKKKAMEAGKKKAEEEAERLRQELQELRVGFVVQKEELEAEYKKQEDNMFFYGYRCCMKKHGIAQDTSKFPSGDEDEALSSLTRGG</sequence>
<proteinExistence type="predicted"/>
<dbReference type="EMBL" id="AM446314">
    <property type="protein sequence ID" value="CAN80777.1"/>
    <property type="molecule type" value="Genomic_DNA"/>
</dbReference>
<feature type="coiled-coil region" evidence="1">
    <location>
        <begin position="230"/>
        <end position="296"/>
    </location>
</feature>
<feature type="compositionally biased region" description="Basic residues" evidence="2">
    <location>
        <begin position="135"/>
        <end position="144"/>
    </location>
</feature>
<feature type="region of interest" description="Disordered" evidence="2">
    <location>
        <begin position="320"/>
        <end position="341"/>
    </location>
</feature>
<evidence type="ECO:0000256" key="1">
    <source>
        <dbReference type="SAM" id="Coils"/>
    </source>
</evidence>
<evidence type="ECO:0000313" key="3">
    <source>
        <dbReference type="EMBL" id="CAN80777.1"/>
    </source>
</evidence>
<organism evidence="3">
    <name type="scientific">Vitis vinifera</name>
    <name type="common">Grape</name>
    <dbReference type="NCBI Taxonomy" id="29760"/>
    <lineage>
        <taxon>Eukaryota</taxon>
        <taxon>Viridiplantae</taxon>
        <taxon>Streptophyta</taxon>
        <taxon>Embryophyta</taxon>
        <taxon>Tracheophyta</taxon>
        <taxon>Spermatophyta</taxon>
        <taxon>Magnoliopsida</taxon>
        <taxon>eudicotyledons</taxon>
        <taxon>Gunneridae</taxon>
        <taxon>Pentapetalae</taxon>
        <taxon>rosids</taxon>
        <taxon>Vitales</taxon>
        <taxon>Vitaceae</taxon>
        <taxon>Viteae</taxon>
        <taxon>Vitis</taxon>
    </lineage>
</organism>
<dbReference type="AlphaFoldDB" id="A5B4I4"/>
<name>A5B4I4_VITVI</name>
<accession>A5B4I4</accession>
<evidence type="ECO:0000256" key="2">
    <source>
        <dbReference type="SAM" id="MobiDB-lite"/>
    </source>
</evidence>
<feature type="region of interest" description="Disordered" evidence="2">
    <location>
        <begin position="1"/>
        <end position="27"/>
    </location>
</feature>
<feature type="region of interest" description="Disordered" evidence="2">
    <location>
        <begin position="135"/>
        <end position="175"/>
    </location>
</feature>
<feature type="compositionally biased region" description="Low complexity" evidence="2">
    <location>
        <begin position="154"/>
        <end position="171"/>
    </location>
</feature>
<gene>
    <name evidence="3" type="ORF">VITISV_006472</name>
</gene>